<keyword evidence="2" id="KW-1003">Cell membrane</keyword>
<dbReference type="Pfam" id="PF02470">
    <property type="entry name" value="MlaD"/>
    <property type="match status" value="2"/>
</dbReference>
<keyword evidence="5 7" id="KW-1133">Transmembrane helix</keyword>
<evidence type="ECO:0000256" key="5">
    <source>
        <dbReference type="ARBA" id="ARBA00022989"/>
    </source>
</evidence>
<organism evidence="9 10">
    <name type="scientific">Reyranella soli</name>
    <dbReference type="NCBI Taxonomy" id="1230389"/>
    <lineage>
        <taxon>Bacteria</taxon>
        <taxon>Pseudomonadati</taxon>
        <taxon>Pseudomonadota</taxon>
        <taxon>Alphaproteobacteria</taxon>
        <taxon>Hyphomicrobiales</taxon>
        <taxon>Reyranellaceae</taxon>
        <taxon>Reyranella</taxon>
    </lineage>
</organism>
<feature type="domain" description="Mce/MlaD" evidence="8">
    <location>
        <begin position="47"/>
        <end position="136"/>
    </location>
</feature>
<evidence type="ECO:0000256" key="4">
    <source>
        <dbReference type="ARBA" id="ARBA00022692"/>
    </source>
</evidence>
<keyword evidence="10" id="KW-1185">Reference proteome</keyword>
<dbReference type="RefSeq" id="WP_147149841.1">
    <property type="nucleotide sequence ID" value="NZ_BKAJ01000045.1"/>
</dbReference>
<evidence type="ECO:0000256" key="3">
    <source>
        <dbReference type="ARBA" id="ARBA00022519"/>
    </source>
</evidence>
<feature type="transmembrane region" description="Helical" evidence="7">
    <location>
        <begin position="21"/>
        <end position="40"/>
    </location>
</feature>
<dbReference type="EMBL" id="BKAJ01000045">
    <property type="protein sequence ID" value="GEP55763.1"/>
    <property type="molecule type" value="Genomic_DNA"/>
</dbReference>
<dbReference type="PANTHER" id="PTHR30462">
    <property type="entry name" value="INTERMEMBRANE TRANSPORT PROTEIN PQIB-RELATED"/>
    <property type="match status" value="1"/>
</dbReference>
<dbReference type="AlphaFoldDB" id="A0A512N9Z6"/>
<dbReference type="InterPro" id="IPR003399">
    <property type="entry name" value="Mce/MlaD"/>
</dbReference>
<protein>
    <submittedName>
        <fullName evidence="9">Paraquat-inducible protein</fullName>
    </submittedName>
</protein>
<evidence type="ECO:0000256" key="2">
    <source>
        <dbReference type="ARBA" id="ARBA00022475"/>
    </source>
</evidence>
<reference evidence="9 10" key="1">
    <citation type="submission" date="2019-07" db="EMBL/GenBank/DDBJ databases">
        <title>Whole genome shotgun sequence of Reyranella soli NBRC 108950.</title>
        <authorList>
            <person name="Hosoyama A."/>
            <person name="Uohara A."/>
            <person name="Ohji S."/>
            <person name="Ichikawa N."/>
        </authorList>
    </citation>
    <scope>NUCLEOTIDE SEQUENCE [LARGE SCALE GENOMIC DNA]</scope>
    <source>
        <strain evidence="9 10">NBRC 108950</strain>
    </source>
</reference>
<evidence type="ECO:0000256" key="6">
    <source>
        <dbReference type="ARBA" id="ARBA00023136"/>
    </source>
</evidence>
<comment type="caution">
    <text evidence="9">The sequence shown here is derived from an EMBL/GenBank/DDBJ whole genome shotgun (WGS) entry which is preliminary data.</text>
</comment>
<evidence type="ECO:0000259" key="8">
    <source>
        <dbReference type="Pfam" id="PF02470"/>
    </source>
</evidence>
<keyword evidence="4 7" id="KW-0812">Transmembrane</keyword>
<keyword evidence="3" id="KW-0997">Cell inner membrane</keyword>
<accession>A0A512N9Z6</accession>
<evidence type="ECO:0000256" key="1">
    <source>
        <dbReference type="ARBA" id="ARBA00004533"/>
    </source>
</evidence>
<dbReference type="Proteomes" id="UP000321058">
    <property type="component" value="Unassembled WGS sequence"/>
</dbReference>
<evidence type="ECO:0000313" key="9">
    <source>
        <dbReference type="EMBL" id="GEP55763.1"/>
    </source>
</evidence>
<keyword evidence="6 7" id="KW-0472">Membrane</keyword>
<comment type="subcellular location">
    <subcellularLocation>
        <location evidence="1">Cell inner membrane</location>
    </subcellularLocation>
</comment>
<feature type="domain" description="Mce/MlaD" evidence="8">
    <location>
        <begin position="300"/>
        <end position="389"/>
    </location>
</feature>
<dbReference type="GO" id="GO:0005886">
    <property type="term" value="C:plasma membrane"/>
    <property type="evidence" value="ECO:0007669"/>
    <property type="project" value="UniProtKB-SubCell"/>
</dbReference>
<dbReference type="InterPro" id="IPR051800">
    <property type="entry name" value="PqiA-PqiB_transport"/>
</dbReference>
<name>A0A512N9Z6_9HYPH</name>
<gene>
    <name evidence="9" type="primary">lpw206-207</name>
    <name evidence="9" type="ORF">RSO01_29290</name>
</gene>
<sequence>MTDHGGHVELPTAGVHRRRRIPLIWIVPIVTGLIAMWLAWDTFSKKGPTITIAFDSAAGLTAGQSQLKYKNVVMGTVKSIAIAPDLTKVIVTIDTVREAEPLLTDKTIFWVVKPELFAGNITGLETLISGSYIGMRPSAEKGSFKRDFIGEQDPPVLTAWTKGTTFLLDSKRLGSISLGSPIFFRDIEVGTVLGWDIGDLASRVTIHAFVRAPYDQYVHTDTLFWNASGISLKLGSDGVQFRMESLRALLLGGIAFETSLDTKQPAATAKQEFTLYRNFEEARAVGFGRQIRLLSYFPGSVAGLEPGAHVTLHGLRIGEVTDVDLVYDPKLDRIVVPVHYRVEAGRISNIAAADQTNPEKFAEEMIRRGMRATLQSTSIITGSKEIALERVDEAVPATLEKRGDVYVVPTSEVGGFDAITRSAAELLTKLNRIEYDKIGRSLEGAAAGLDTMINGDQMKRTLTALEKAMVDVQDIAKKLDTEGTPALKRLPAIAQQLQESLTSANRLFGSFNTGYGDDSRFRRDLDRLLPQLTDAARSIRALSDLLSRHPEALIKGRTNTGKE</sequence>
<dbReference type="PANTHER" id="PTHR30462:SF0">
    <property type="entry name" value="INTERMEMBRANE TRANSPORT PROTEIN YEBT"/>
    <property type="match status" value="1"/>
</dbReference>
<dbReference type="OrthoDB" id="9806984at2"/>
<evidence type="ECO:0000256" key="7">
    <source>
        <dbReference type="SAM" id="Phobius"/>
    </source>
</evidence>
<evidence type="ECO:0000313" key="10">
    <source>
        <dbReference type="Proteomes" id="UP000321058"/>
    </source>
</evidence>
<proteinExistence type="predicted"/>